<dbReference type="SUPFAM" id="SSF102114">
    <property type="entry name" value="Radical SAM enzymes"/>
    <property type="match status" value="1"/>
</dbReference>
<dbReference type="GO" id="GO:0035598">
    <property type="term" value="F:tRNA (N(6)-L-threonylcarbamoyladenosine(37)-C(2))-methylthiotransferase activity"/>
    <property type="evidence" value="ECO:0007669"/>
    <property type="project" value="UniProtKB-EC"/>
</dbReference>
<dbReference type="InterPro" id="IPR005839">
    <property type="entry name" value="Methylthiotransferase"/>
</dbReference>
<reference evidence="16" key="1">
    <citation type="journal article" date="2015" name="Proc. Natl. Acad. Sci. U.S.A.">
        <title>Networks of energetic and metabolic interactions define dynamics in microbial communities.</title>
        <authorList>
            <person name="Embree M."/>
            <person name="Liu J.K."/>
            <person name="Al-Bassam M.M."/>
            <person name="Zengler K."/>
        </authorList>
    </citation>
    <scope>NUCLEOTIDE SEQUENCE</scope>
</reference>
<feature type="domain" description="MTTase N-terminal" evidence="14">
    <location>
        <begin position="17"/>
        <end position="123"/>
    </location>
</feature>
<dbReference type="SMART" id="SM00729">
    <property type="entry name" value="Elp3"/>
    <property type="match status" value="1"/>
</dbReference>
<dbReference type="InterPro" id="IPR006638">
    <property type="entry name" value="Elp3/MiaA/NifB-like_rSAM"/>
</dbReference>
<dbReference type="PROSITE" id="PS51449">
    <property type="entry name" value="MTTASE_N"/>
    <property type="match status" value="1"/>
</dbReference>
<keyword evidence="11" id="KW-0411">Iron-sulfur</keyword>
<feature type="domain" description="Radical SAM core" evidence="15">
    <location>
        <begin position="122"/>
        <end position="353"/>
    </location>
</feature>
<dbReference type="Pfam" id="PF00919">
    <property type="entry name" value="UPF0004"/>
    <property type="match status" value="1"/>
</dbReference>
<name>A0A0W8FJ78_9ZZZZ</name>
<dbReference type="InterPro" id="IPR058240">
    <property type="entry name" value="rSAM_sf"/>
</dbReference>
<keyword evidence="9" id="KW-0479">Metal-binding</keyword>
<dbReference type="NCBIfam" id="TIGR00089">
    <property type="entry name" value="MiaB/RimO family radical SAM methylthiotransferase"/>
    <property type="match status" value="1"/>
</dbReference>
<dbReference type="SFLD" id="SFLDG01082">
    <property type="entry name" value="B12-binding_domain_containing"/>
    <property type="match status" value="1"/>
</dbReference>
<dbReference type="InterPro" id="IPR013848">
    <property type="entry name" value="Methylthiotransferase_N"/>
</dbReference>
<dbReference type="InterPro" id="IPR020612">
    <property type="entry name" value="Methylthiotransferase_CS"/>
</dbReference>
<dbReference type="InterPro" id="IPR038135">
    <property type="entry name" value="Methylthiotransferase_N_sf"/>
</dbReference>
<evidence type="ECO:0000256" key="4">
    <source>
        <dbReference type="ARBA" id="ARBA00013273"/>
    </source>
</evidence>
<comment type="function">
    <text evidence="2">Catalyzes the methylthiolation of N6-threonylcarbamoyladenosine (t(6)A), leading to the formation of 2-methylthio-N6-threonylcarbamoyladenosine (ms(2)t(6)A) at position 37 in tRNAs that read codons beginning with adenine.</text>
</comment>
<dbReference type="InterPro" id="IPR023404">
    <property type="entry name" value="rSAM_horseshoe"/>
</dbReference>
<evidence type="ECO:0000256" key="12">
    <source>
        <dbReference type="ARBA" id="ARBA00031213"/>
    </source>
</evidence>
<evidence type="ECO:0000256" key="11">
    <source>
        <dbReference type="ARBA" id="ARBA00023014"/>
    </source>
</evidence>
<keyword evidence="7" id="KW-0949">S-adenosyl-L-methionine</keyword>
<accession>A0A0W8FJ78</accession>
<comment type="cofactor">
    <cofactor evidence="1">
        <name>[4Fe-4S] cluster</name>
        <dbReference type="ChEBI" id="CHEBI:49883"/>
    </cofactor>
</comment>
<sequence length="418" mass="46330">MNPNCKPDSPLAGLRDRRVYIESYGCTYNHADTQKLIAVLRDQGCMLSSAEDADAVIINTCTVVGATERRMLRRLRVFAGRDLYVTGCMPLVQMDEIERVCTPKVIHPREIAARFGGVGTLLPGTAVGIVQVASGCVGRCTYCITRHARGALQSAPEDAILDAVRSLARQGAVEIQLTGQDVAAWGRDCGRSLPDLLRRIATIPGRFSVRAGMMNPATVLPILDDLVSAWRSERIFKFLHLPVQSGADTVLDRMQRGYRAGDVLGIVAAFRERYPDMMISSDFIVGFPGETGEEFQRSRDLIRRAEFAKVNITRYSRRPETPAAALPDHTDYVKKQRSRALLADADLSYDRFNARWIGRTTPVLVTEKKAAGSVVCRNPSYANVIIREDIPLGYAGWAEIAENRRHYVVGRLLSAYEI</sequence>
<gene>
    <name evidence="16" type="ORF">ASZ90_009296</name>
</gene>
<dbReference type="EMBL" id="LNQE01001123">
    <property type="protein sequence ID" value="KUG20952.1"/>
    <property type="molecule type" value="Genomic_DNA"/>
</dbReference>
<evidence type="ECO:0000256" key="1">
    <source>
        <dbReference type="ARBA" id="ARBA00001966"/>
    </source>
</evidence>
<keyword evidence="6 16" id="KW-0808">Transferase</keyword>
<comment type="caution">
    <text evidence="16">The sequence shown here is derived from an EMBL/GenBank/DDBJ whole genome shotgun (WGS) entry which is preliminary data.</text>
</comment>
<comment type="similarity">
    <text evidence="3">Belongs to the methylthiotransferase family. CDKAL1 subfamily.</text>
</comment>
<evidence type="ECO:0000256" key="6">
    <source>
        <dbReference type="ARBA" id="ARBA00022679"/>
    </source>
</evidence>
<dbReference type="Pfam" id="PF04055">
    <property type="entry name" value="Radical_SAM"/>
    <property type="match status" value="1"/>
</dbReference>
<dbReference type="PROSITE" id="PS51918">
    <property type="entry name" value="RADICAL_SAM"/>
    <property type="match status" value="1"/>
</dbReference>
<dbReference type="PANTHER" id="PTHR11918:SF45">
    <property type="entry name" value="THREONYLCARBAMOYLADENOSINE TRNA METHYLTHIOTRANSFERASE"/>
    <property type="match status" value="1"/>
</dbReference>
<protein>
    <recommendedName>
        <fullName evidence="4">tRNA (N(6)-L-threonylcarbamoyladenosine(37)-C(2))-methylthiotransferase</fullName>
        <ecNumber evidence="4">2.8.4.5</ecNumber>
    </recommendedName>
    <alternativeName>
        <fullName evidence="12">tRNA-t(6)A37 methylthiotransferase</fullName>
    </alternativeName>
</protein>
<dbReference type="GO" id="GO:0051539">
    <property type="term" value="F:4 iron, 4 sulfur cluster binding"/>
    <property type="evidence" value="ECO:0007669"/>
    <property type="project" value="UniProtKB-KW"/>
</dbReference>
<dbReference type="FunFam" id="3.80.30.20:FF:000002">
    <property type="entry name" value="threonylcarbamoyladenosine tRNA methylthiotransferase isoform X2"/>
    <property type="match status" value="1"/>
</dbReference>
<dbReference type="GO" id="GO:0046872">
    <property type="term" value="F:metal ion binding"/>
    <property type="evidence" value="ECO:0007669"/>
    <property type="project" value="UniProtKB-KW"/>
</dbReference>
<dbReference type="Gene3D" id="3.40.50.12160">
    <property type="entry name" value="Methylthiotransferase, N-terminal domain"/>
    <property type="match status" value="1"/>
</dbReference>
<evidence type="ECO:0000256" key="5">
    <source>
        <dbReference type="ARBA" id="ARBA00022485"/>
    </source>
</evidence>
<evidence type="ECO:0000256" key="2">
    <source>
        <dbReference type="ARBA" id="ARBA00002399"/>
    </source>
</evidence>
<keyword evidence="5" id="KW-0004">4Fe-4S</keyword>
<evidence type="ECO:0000256" key="3">
    <source>
        <dbReference type="ARBA" id="ARBA00008616"/>
    </source>
</evidence>
<organism evidence="16">
    <name type="scientific">hydrocarbon metagenome</name>
    <dbReference type="NCBI Taxonomy" id="938273"/>
    <lineage>
        <taxon>unclassified sequences</taxon>
        <taxon>metagenomes</taxon>
        <taxon>ecological metagenomes</taxon>
    </lineage>
</organism>
<dbReference type="CDD" id="cd01335">
    <property type="entry name" value="Radical_SAM"/>
    <property type="match status" value="1"/>
</dbReference>
<dbReference type="EC" id="2.8.4.5" evidence="4"/>
<dbReference type="Gene3D" id="3.80.30.20">
    <property type="entry name" value="tm_1862 like domain"/>
    <property type="match status" value="1"/>
</dbReference>
<comment type="catalytic activity">
    <reaction evidence="13">
        <text>N(6)-L-threonylcarbamoyladenosine(37) in tRNA + (sulfur carrier)-SH + AH2 + 2 S-adenosyl-L-methionine = 2-methylsulfanyl-N(6)-L-threonylcarbamoyladenosine(37) in tRNA + (sulfur carrier)-H + 5'-deoxyadenosine + L-methionine + A + S-adenosyl-L-homocysteine + 2 H(+)</text>
        <dbReference type="Rhea" id="RHEA:37075"/>
        <dbReference type="Rhea" id="RHEA-COMP:10163"/>
        <dbReference type="Rhea" id="RHEA-COMP:11092"/>
        <dbReference type="Rhea" id="RHEA-COMP:14737"/>
        <dbReference type="Rhea" id="RHEA-COMP:14739"/>
        <dbReference type="ChEBI" id="CHEBI:13193"/>
        <dbReference type="ChEBI" id="CHEBI:15378"/>
        <dbReference type="ChEBI" id="CHEBI:17319"/>
        <dbReference type="ChEBI" id="CHEBI:17499"/>
        <dbReference type="ChEBI" id="CHEBI:29917"/>
        <dbReference type="ChEBI" id="CHEBI:57844"/>
        <dbReference type="ChEBI" id="CHEBI:57856"/>
        <dbReference type="ChEBI" id="CHEBI:59789"/>
        <dbReference type="ChEBI" id="CHEBI:64428"/>
        <dbReference type="ChEBI" id="CHEBI:74418"/>
        <dbReference type="ChEBI" id="CHEBI:74420"/>
        <dbReference type="EC" id="2.8.4.5"/>
    </reaction>
</comment>
<evidence type="ECO:0000313" key="16">
    <source>
        <dbReference type="EMBL" id="KUG20952.1"/>
    </source>
</evidence>
<keyword evidence="8" id="KW-0819">tRNA processing</keyword>
<evidence type="ECO:0000256" key="9">
    <source>
        <dbReference type="ARBA" id="ARBA00022723"/>
    </source>
</evidence>
<evidence type="ECO:0000256" key="8">
    <source>
        <dbReference type="ARBA" id="ARBA00022694"/>
    </source>
</evidence>
<keyword evidence="10" id="KW-0408">Iron</keyword>
<evidence type="ECO:0000256" key="13">
    <source>
        <dbReference type="ARBA" id="ARBA00051661"/>
    </source>
</evidence>
<dbReference type="PROSITE" id="PS01278">
    <property type="entry name" value="MTTASE_RADICAL"/>
    <property type="match status" value="1"/>
</dbReference>
<dbReference type="SFLD" id="SFLDS00029">
    <property type="entry name" value="Radical_SAM"/>
    <property type="match status" value="1"/>
</dbReference>
<evidence type="ECO:0000256" key="7">
    <source>
        <dbReference type="ARBA" id="ARBA00022691"/>
    </source>
</evidence>
<evidence type="ECO:0000259" key="15">
    <source>
        <dbReference type="PROSITE" id="PS51918"/>
    </source>
</evidence>
<evidence type="ECO:0000256" key="10">
    <source>
        <dbReference type="ARBA" id="ARBA00023004"/>
    </source>
</evidence>
<dbReference type="InterPro" id="IPR007197">
    <property type="entry name" value="rSAM"/>
</dbReference>
<proteinExistence type="inferred from homology"/>
<dbReference type="PANTHER" id="PTHR11918">
    <property type="entry name" value="RADICAL SAM PROTEINS"/>
    <property type="match status" value="1"/>
</dbReference>
<evidence type="ECO:0000259" key="14">
    <source>
        <dbReference type="PROSITE" id="PS51449"/>
    </source>
</evidence>
<dbReference type="AlphaFoldDB" id="A0A0W8FJ78"/>